<keyword evidence="3" id="KW-1185">Reference proteome</keyword>
<accession>A0AA89C7X0</accession>
<dbReference type="EMBL" id="VSWD01000004">
    <property type="protein sequence ID" value="KAK3104631.1"/>
    <property type="molecule type" value="Genomic_DNA"/>
</dbReference>
<dbReference type="Gene3D" id="1.10.1410.40">
    <property type="match status" value="1"/>
</dbReference>
<evidence type="ECO:0000313" key="2">
    <source>
        <dbReference type="EMBL" id="KAK3104631.1"/>
    </source>
</evidence>
<name>A0AA89C7X0_PINIB</name>
<dbReference type="PANTHER" id="PTHR10656:SF69">
    <property type="entry name" value="MAB-21-LIKE HHH_H2TH-LIKE DOMAIN-CONTAINING PROTEIN"/>
    <property type="match status" value="1"/>
</dbReference>
<evidence type="ECO:0000259" key="1">
    <source>
        <dbReference type="Pfam" id="PF03281"/>
    </source>
</evidence>
<dbReference type="PANTHER" id="PTHR10656">
    <property type="entry name" value="CELL FATE DETERMINING PROTEIN MAB21-RELATED"/>
    <property type="match status" value="1"/>
</dbReference>
<dbReference type="AlphaFoldDB" id="A0AA89C7X0"/>
<organism evidence="2 3">
    <name type="scientific">Pinctada imbricata</name>
    <name type="common">Atlantic pearl-oyster</name>
    <name type="synonym">Pinctada martensii</name>
    <dbReference type="NCBI Taxonomy" id="66713"/>
    <lineage>
        <taxon>Eukaryota</taxon>
        <taxon>Metazoa</taxon>
        <taxon>Spiralia</taxon>
        <taxon>Lophotrochozoa</taxon>
        <taxon>Mollusca</taxon>
        <taxon>Bivalvia</taxon>
        <taxon>Autobranchia</taxon>
        <taxon>Pteriomorphia</taxon>
        <taxon>Pterioida</taxon>
        <taxon>Pterioidea</taxon>
        <taxon>Pteriidae</taxon>
        <taxon>Pinctada</taxon>
    </lineage>
</organism>
<reference evidence="2" key="1">
    <citation type="submission" date="2019-08" db="EMBL/GenBank/DDBJ databases">
        <title>The improved chromosome-level genome for the pearl oyster Pinctada fucata martensii using PacBio sequencing and Hi-C.</title>
        <authorList>
            <person name="Zheng Z."/>
        </authorList>
    </citation>
    <scope>NUCLEOTIDE SEQUENCE</scope>
    <source>
        <strain evidence="2">ZZ-2019</strain>
        <tissue evidence="2">Adductor muscle</tissue>
    </source>
</reference>
<gene>
    <name evidence="2" type="ORF">FSP39_006704</name>
</gene>
<comment type="caution">
    <text evidence="2">The sequence shown here is derived from an EMBL/GenBank/DDBJ whole genome shotgun (WGS) entry which is preliminary data.</text>
</comment>
<protein>
    <recommendedName>
        <fullName evidence="1">Mab-21-like nucleotidyltransferase domain-containing protein</fullName>
    </recommendedName>
</protein>
<feature type="domain" description="Mab-21-like nucleotidyltransferase" evidence="1">
    <location>
        <begin position="149"/>
        <end position="219"/>
    </location>
</feature>
<dbReference type="Proteomes" id="UP001186944">
    <property type="component" value="Unassembled WGS sequence"/>
</dbReference>
<proteinExistence type="predicted"/>
<dbReference type="Pfam" id="PF03281">
    <property type="entry name" value="Mab-21"/>
    <property type="match status" value="1"/>
</dbReference>
<sequence>MDLSMRLNFLFGSEVYVRMRRQLVLVREHLITHRHRVYGLGTICSGSLGEGVAYPTSDDDVMAHSKKYRVVKTYRDATQSYDLLLVPSEFSPGYCLLLDVKGSNPYHLIHVIDEMPFLSSSLSKELFVGDRNVIHGPCISAIIGSGEYDLAFCIRCNTWPDVAYKWLTRNRSFNWPSWDIIRNIVQSGCHVVPIGDPHSPNCHHEWRISFSVAERTLMHSFNHAQFLIYNLLRLTLKRIIEREVPDVLCSYFMKTTLFYTAENTPVELWRVDNLETCFKFLSVGVV</sequence>
<evidence type="ECO:0000313" key="3">
    <source>
        <dbReference type="Proteomes" id="UP001186944"/>
    </source>
</evidence>
<dbReference type="InterPro" id="IPR046903">
    <property type="entry name" value="Mab-21-like_nuc_Trfase"/>
</dbReference>